<evidence type="ECO:0000256" key="1">
    <source>
        <dbReference type="ARBA" id="ARBA00001974"/>
    </source>
</evidence>
<keyword evidence="16" id="KW-1185">Reference proteome</keyword>
<dbReference type="EC" id="1.3.99.41" evidence="8"/>
<evidence type="ECO:0000256" key="3">
    <source>
        <dbReference type="ARBA" id="ARBA00022630"/>
    </source>
</evidence>
<feature type="domain" description="Acyl-CoA oxidase/dehydrogenase middle" evidence="12">
    <location>
        <begin position="163"/>
        <end position="272"/>
    </location>
</feature>
<protein>
    <recommendedName>
        <fullName evidence="9">3-methylmercaptopropionyl-CoA dehydrogenase</fullName>
        <ecNumber evidence="8">1.3.99.41</ecNumber>
    </recommendedName>
</protein>
<dbReference type="PANTHER" id="PTHR42803">
    <property type="entry name" value="ACYL-COA DEHYDROGENASE"/>
    <property type="match status" value="1"/>
</dbReference>
<organism evidence="15 16">
    <name type="scientific">Endobacterium cereale</name>
    <dbReference type="NCBI Taxonomy" id="2663029"/>
    <lineage>
        <taxon>Bacteria</taxon>
        <taxon>Pseudomonadati</taxon>
        <taxon>Pseudomonadota</taxon>
        <taxon>Alphaproteobacteria</taxon>
        <taxon>Hyphomicrobiales</taxon>
        <taxon>Rhizobiaceae</taxon>
        <taxon>Endobacterium</taxon>
    </lineage>
</organism>
<evidence type="ECO:0000313" key="16">
    <source>
        <dbReference type="Proteomes" id="UP000435138"/>
    </source>
</evidence>
<gene>
    <name evidence="15" type="ORF">GAO09_28330</name>
</gene>
<evidence type="ECO:0000313" key="15">
    <source>
        <dbReference type="EMBL" id="MQY49940.1"/>
    </source>
</evidence>
<evidence type="ECO:0000259" key="11">
    <source>
        <dbReference type="Pfam" id="PF00441"/>
    </source>
</evidence>
<name>A0A6A8AJM4_9HYPH</name>
<comment type="function">
    <text evidence="7">Involved in the assimilation of dimethylsulphoniopropionate (DMSP), an important compound in the fixation of carbon in marine phytoplankton, by mediating the conversion of 3-(methylthio)propanoyl-CoA (MMPA-CoA) to 3-(methylthio)acryloyl-CoA (MTA-CoA).</text>
</comment>
<comment type="caution">
    <text evidence="15">The sequence shown here is derived from an EMBL/GenBank/DDBJ whole genome shotgun (WGS) entry which is preliminary data.</text>
</comment>
<comment type="cofactor">
    <cofactor evidence="1 10">
        <name>FAD</name>
        <dbReference type="ChEBI" id="CHEBI:57692"/>
    </cofactor>
</comment>
<dbReference type="InterPro" id="IPR013786">
    <property type="entry name" value="AcylCoA_DH/ox_N"/>
</dbReference>
<dbReference type="Proteomes" id="UP000435138">
    <property type="component" value="Unassembled WGS sequence"/>
</dbReference>
<keyword evidence="3 10" id="KW-0285">Flavoprotein</keyword>
<dbReference type="Pfam" id="PF02771">
    <property type="entry name" value="Acyl-CoA_dh_N"/>
    <property type="match status" value="1"/>
</dbReference>
<dbReference type="InterPro" id="IPR037069">
    <property type="entry name" value="AcylCoA_DH/ox_N_sf"/>
</dbReference>
<evidence type="ECO:0000259" key="14">
    <source>
        <dbReference type="Pfam" id="PF12806"/>
    </source>
</evidence>
<evidence type="ECO:0000256" key="5">
    <source>
        <dbReference type="ARBA" id="ARBA00023002"/>
    </source>
</evidence>
<evidence type="ECO:0000256" key="4">
    <source>
        <dbReference type="ARBA" id="ARBA00022827"/>
    </source>
</evidence>
<sequence length="597" mass="64279">MPIYKAPVEDTLFILNDVLSLERFGNLPGFADATPDMIEAILGEASKVAEEALFPLNLSGDQEGCTRKDDGSVTVPKGFKEAYDQYCQGGWIGLAVPEEFGGQGLPYTLHAAVGEYMSSANMSLMMYPGLTQGAIAAILVHGSDEQKATYLPNMVGGTWSGTMNLTEPHCGTDLGLLRTKAVPQGDGSYKISGQKIFISAGEHGMTDNIIHLVLARIEGAPEGTKGISLFIVPKFMVGENGALGDRNGVTCGALEEKMGIHGNSTCVMNYDDAVGYLIGAENKGLSAMFVMMNEARLGVGLQGLSIAETAYQNAVAYANERIQGRSLSGAKAPDKKADPIIVHPDIRRSLMTIKSFNEAGRAFLLWTALKSDIAHRSPDEAERQNADDLLGLATPILKGVLTDKGFDHAVMAQQVFGGHGYIEEHGMSQYVRDARIAMIYEGANGIQALDLVGRKLALNGSRAVMAMFKEIGDFCEENRTDEAMAPYTKALKKGLNDAQASTMWFMQNAMAKPDNAGAGSTDYMHLFGLVTLGYMWAKIAKAAQEKLGSGDAREDYLKNKLVTARFFMEKVMPETALRKVRIEAGADSVMELAAEAF</sequence>
<reference evidence="15 16" key="1">
    <citation type="submission" date="2019-11" db="EMBL/GenBank/DDBJ databases">
        <title>Genome analysis of Rhizobacterium cereale a novel genus and species isolated from maize roots in North Spain.</title>
        <authorList>
            <person name="Menendez E."/>
            <person name="Flores-Felix J.D."/>
            <person name="Ramirez-Bahena M.-H."/>
            <person name="Igual J.M."/>
            <person name="Garcia-Fraile P."/>
            <person name="Peix A."/>
            <person name="Velazquez E."/>
        </authorList>
    </citation>
    <scope>NUCLEOTIDE SEQUENCE [LARGE SCALE GENOMIC DNA]</scope>
    <source>
        <strain evidence="15 16">RZME27</strain>
    </source>
</reference>
<comment type="similarity">
    <text evidence="2 10">Belongs to the acyl-CoA dehydrogenase family.</text>
</comment>
<dbReference type="InterPro" id="IPR052166">
    <property type="entry name" value="Diverse_Acyl-CoA_DH"/>
</dbReference>
<proteinExistence type="inferred from homology"/>
<feature type="domain" description="Acyl-CoA dehydrogenase/oxidase N-terminal" evidence="13">
    <location>
        <begin position="80"/>
        <end position="157"/>
    </location>
</feature>
<evidence type="ECO:0000256" key="10">
    <source>
        <dbReference type="RuleBase" id="RU362125"/>
    </source>
</evidence>
<feature type="domain" description="Acetyl-CoA dehydrogenase-like C-terminal" evidence="14">
    <location>
        <begin position="468"/>
        <end position="592"/>
    </location>
</feature>
<dbReference type="FunFam" id="2.40.110.10:FF:000031">
    <property type="entry name" value="Acyl-CoA dehydrogenase, putative"/>
    <property type="match status" value="1"/>
</dbReference>
<comment type="catalytic activity">
    <reaction evidence="6">
        <text>3-(methylsulfanyl)propanoyl-CoA + oxidized [electron-transfer flavoprotein] + H(+) = 3-(methylsulfanyl)acryloyl-CoA + reduced [electron-transfer flavoprotein]</text>
        <dbReference type="Rhea" id="RHEA:52612"/>
        <dbReference type="Rhea" id="RHEA-COMP:10685"/>
        <dbReference type="Rhea" id="RHEA-COMP:10686"/>
        <dbReference type="ChEBI" id="CHEBI:15378"/>
        <dbReference type="ChEBI" id="CHEBI:57692"/>
        <dbReference type="ChEBI" id="CHEBI:58307"/>
        <dbReference type="ChEBI" id="CHEBI:82815"/>
        <dbReference type="ChEBI" id="CHEBI:84994"/>
        <dbReference type="EC" id="1.3.99.41"/>
    </reaction>
    <physiologicalReaction direction="left-to-right" evidence="6">
        <dbReference type="Rhea" id="RHEA:52613"/>
    </physiologicalReaction>
</comment>
<dbReference type="Pfam" id="PF12806">
    <property type="entry name" value="Acyl-CoA_dh_C"/>
    <property type="match status" value="1"/>
</dbReference>
<dbReference type="Gene3D" id="2.40.110.10">
    <property type="entry name" value="Butyryl-CoA Dehydrogenase, subunit A, domain 2"/>
    <property type="match status" value="1"/>
</dbReference>
<dbReference type="GO" id="GO:0050660">
    <property type="term" value="F:flavin adenine dinucleotide binding"/>
    <property type="evidence" value="ECO:0007669"/>
    <property type="project" value="InterPro"/>
</dbReference>
<dbReference type="InterPro" id="IPR036250">
    <property type="entry name" value="AcylCo_DH-like_C"/>
</dbReference>
<evidence type="ECO:0000256" key="9">
    <source>
        <dbReference type="ARBA" id="ARBA00069043"/>
    </source>
</evidence>
<evidence type="ECO:0000256" key="7">
    <source>
        <dbReference type="ARBA" id="ARBA00058683"/>
    </source>
</evidence>
<dbReference type="SUPFAM" id="SSF47203">
    <property type="entry name" value="Acyl-CoA dehydrogenase C-terminal domain-like"/>
    <property type="match status" value="1"/>
</dbReference>
<keyword evidence="5 10" id="KW-0560">Oxidoreductase</keyword>
<dbReference type="InterPro" id="IPR046373">
    <property type="entry name" value="Acyl-CoA_Oxase/DH_mid-dom_sf"/>
</dbReference>
<dbReference type="Pfam" id="PF02770">
    <property type="entry name" value="Acyl-CoA_dh_M"/>
    <property type="match status" value="1"/>
</dbReference>
<feature type="domain" description="Acyl-CoA dehydrogenase/oxidase C-terminal" evidence="11">
    <location>
        <begin position="282"/>
        <end position="451"/>
    </location>
</feature>
<dbReference type="GO" id="GO:0016627">
    <property type="term" value="F:oxidoreductase activity, acting on the CH-CH group of donors"/>
    <property type="evidence" value="ECO:0007669"/>
    <property type="project" value="InterPro"/>
</dbReference>
<dbReference type="InterPro" id="IPR009100">
    <property type="entry name" value="AcylCoA_DH/oxidase_NM_dom_sf"/>
</dbReference>
<dbReference type="Gene3D" id="1.20.140.10">
    <property type="entry name" value="Butyryl-CoA Dehydrogenase, subunit A, domain 3"/>
    <property type="match status" value="1"/>
</dbReference>
<evidence type="ECO:0000259" key="13">
    <source>
        <dbReference type="Pfam" id="PF02771"/>
    </source>
</evidence>
<keyword evidence="4 10" id="KW-0274">FAD</keyword>
<dbReference type="SUPFAM" id="SSF56645">
    <property type="entry name" value="Acyl-CoA dehydrogenase NM domain-like"/>
    <property type="match status" value="1"/>
</dbReference>
<dbReference type="Pfam" id="PF00441">
    <property type="entry name" value="Acyl-CoA_dh_1"/>
    <property type="match status" value="1"/>
</dbReference>
<evidence type="ECO:0000256" key="8">
    <source>
        <dbReference type="ARBA" id="ARBA00066694"/>
    </source>
</evidence>
<dbReference type="Gene3D" id="1.10.540.10">
    <property type="entry name" value="Acyl-CoA dehydrogenase/oxidase, N-terminal domain"/>
    <property type="match status" value="1"/>
</dbReference>
<dbReference type="RefSeq" id="WP_153360136.1">
    <property type="nucleotide sequence ID" value="NZ_JAYKOO010000003.1"/>
</dbReference>
<dbReference type="InterPro" id="IPR006091">
    <property type="entry name" value="Acyl-CoA_Oxase/DH_mid-dom"/>
</dbReference>
<dbReference type="PANTHER" id="PTHR42803:SF1">
    <property type="entry name" value="BROAD-SPECIFICITY LINEAR ACYL-COA DEHYDROGENASE FADE5"/>
    <property type="match status" value="1"/>
</dbReference>
<evidence type="ECO:0000256" key="2">
    <source>
        <dbReference type="ARBA" id="ARBA00009347"/>
    </source>
</evidence>
<evidence type="ECO:0000259" key="12">
    <source>
        <dbReference type="Pfam" id="PF02770"/>
    </source>
</evidence>
<dbReference type="InterPro" id="IPR025878">
    <property type="entry name" value="Acyl-CoA_dh-like_C_dom"/>
</dbReference>
<dbReference type="InterPro" id="IPR009075">
    <property type="entry name" value="AcylCo_DH/oxidase_C"/>
</dbReference>
<accession>A0A6A8AJM4</accession>
<evidence type="ECO:0000256" key="6">
    <source>
        <dbReference type="ARBA" id="ARBA00051388"/>
    </source>
</evidence>
<dbReference type="AlphaFoldDB" id="A0A6A8AJM4"/>
<dbReference type="EMBL" id="WIXI01000051">
    <property type="protein sequence ID" value="MQY49940.1"/>
    <property type="molecule type" value="Genomic_DNA"/>
</dbReference>